<dbReference type="AlphaFoldDB" id="X1JZ84"/>
<protein>
    <submittedName>
        <fullName evidence="1">Uncharacterized protein</fullName>
    </submittedName>
</protein>
<dbReference type="EMBL" id="BARV01000572">
    <property type="protein sequence ID" value="GAI00047.1"/>
    <property type="molecule type" value="Genomic_DNA"/>
</dbReference>
<name>X1JZ84_9ZZZZ</name>
<accession>X1JZ84</accession>
<proteinExistence type="predicted"/>
<sequence>MILRIDDVIAAGKLEKGAMGPGAGPGMGMGGMPP</sequence>
<evidence type="ECO:0000313" key="1">
    <source>
        <dbReference type="EMBL" id="GAI00047.1"/>
    </source>
</evidence>
<gene>
    <name evidence="1" type="ORF">S06H3_02064</name>
</gene>
<comment type="caution">
    <text evidence="1">The sequence shown here is derived from an EMBL/GenBank/DDBJ whole genome shotgun (WGS) entry which is preliminary data.</text>
</comment>
<feature type="non-terminal residue" evidence="1">
    <location>
        <position position="34"/>
    </location>
</feature>
<reference evidence="1" key="1">
    <citation type="journal article" date="2014" name="Front. Microbiol.">
        <title>High frequency of phylogenetically diverse reductive dehalogenase-homologous genes in deep subseafloor sedimentary metagenomes.</title>
        <authorList>
            <person name="Kawai M."/>
            <person name="Futagami T."/>
            <person name="Toyoda A."/>
            <person name="Takaki Y."/>
            <person name="Nishi S."/>
            <person name="Hori S."/>
            <person name="Arai W."/>
            <person name="Tsubouchi T."/>
            <person name="Morono Y."/>
            <person name="Uchiyama I."/>
            <person name="Ito T."/>
            <person name="Fujiyama A."/>
            <person name="Inagaki F."/>
            <person name="Takami H."/>
        </authorList>
    </citation>
    <scope>NUCLEOTIDE SEQUENCE</scope>
    <source>
        <strain evidence="1">Expedition CK06-06</strain>
    </source>
</reference>
<organism evidence="1">
    <name type="scientific">marine sediment metagenome</name>
    <dbReference type="NCBI Taxonomy" id="412755"/>
    <lineage>
        <taxon>unclassified sequences</taxon>
        <taxon>metagenomes</taxon>
        <taxon>ecological metagenomes</taxon>
    </lineage>
</organism>